<reference evidence="1 2" key="1">
    <citation type="journal article" date="2017" name="PLoS Biol.">
        <title>The sea cucumber genome provides insights into morphological evolution and visceral regeneration.</title>
        <authorList>
            <person name="Zhang X."/>
            <person name="Sun L."/>
            <person name="Yuan J."/>
            <person name="Sun Y."/>
            <person name="Gao Y."/>
            <person name="Zhang L."/>
            <person name="Li S."/>
            <person name="Dai H."/>
            <person name="Hamel J.F."/>
            <person name="Liu C."/>
            <person name="Yu Y."/>
            <person name="Liu S."/>
            <person name="Lin W."/>
            <person name="Guo K."/>
            <person name="Jin S."/>
            <person name="Xu P."/>
            <person name="Storey K.B."/>
            <person name="Huan P."/>
            <person name="Zhang T."/>
            <person name="Zhou Y."/>
            <person name="Zhang J."/>
            <person name="Lin C."/>
            <person name="Li X."/>
            <person name="Xing L."/>
            <person name="Huo D."/>
            <person name="Sun M."/>
            <person name="Wang L."/>
            <person name="Mercier A."/>
            <person name="Li F."/>
            <person name="Yang H."/>
            <person name="Xiang J."/>
        </authorList>
    </citation>
    <scope>NUCLEOTIDE SEQUENCE [LARGE SCALE GENOMIC DNA]</scope>
    <source>
        <strain evidence="1">Shaxun</strain>
        <tissue evidence="1">Muscle</tissue>
    </source>
</reference>
<keyword evidence="2" id="KW-1185">Reference proteome</keyword>
<proteinExistence type="predicted"/>
<evidence type="ECO:0000313" key="1">
    <source>
        <dbReference type="EMBL" id="PIK35510.1"/>
    </source>
</evidence>
<name>A0A2G8JID6_STIJA</name>
<dbReference type="EMBL" id="MRZV01001884">
    <property type="protein sequence ID" value="PIK35510.1"/>
    <property type="molecule type" value="Genomic_DNA"/>
</dbReference>
<gene>
    <name evidence="1" type="ORF">BSL78_27666</name>
</gene>
<comment type="caution">
    <text evidence="1">The sequence shown here is derived from an EMBL/GenBank/DDBJ whole genome shotgun (WGS) entry which is preliminary data.</text>
</comment>
<feature type="non-terminal residue" evidence="1">
    <location>
        <position position="65"/>
    </location>
</feature>
<protein>
    <submittedName>
        <fullName evidence="1">Uncharacterized protein</fullName>
    </submittedName>
</protein>
<evidence type="ECO:0000313" key="2">
    <source>
        <dbReference type="Proteomes" id="UP000230750"/>
    </source>
</evidence>
<dbReference type="OrthoDB" id="167809at2759"/>
<dbReference type="AlphaFoldDB" id="A0A2G8JID6"/>
<feature type="non-terminal residue" evidence="1">
    <location>
        <position position="1"/>
    </location>
</feature>
<accession>A0A2G8JID6</accession>
<organism evidence="1 2">
    <name type="scientific">Stichopus japonicus</name>
    <name type="common">Sea cucumber</name>
    <dbReference type="NCBI Taxonomy" id="307972"/>
    <lineage>
        <taxon>Eukaryota</taxon>
        <taxon>Metazoa</taxon>
        <taxon>Echinodermata</taxon>
        <taxon>Eleutherozoa</taxon>
        <taxon>Echinozoa</taxon>
        <taxon>Holothuroidea</taxon>
        <taxon>Aspidochirotacea</taxon>
        <taxon>Aspidochirotida</taxon>
        <taxon>Stichopodidae</taxon>
        <taxon>Apostichopus</taxon>
    </lineage>
</organism>
<sequence>IAAQKAAVYDEIVFATEPPTVQTLWPAQCLQNSKGVYDEVDANHKSMSAIINKNEEDLLSLVAST</sequence>
<dbReference type="Proteomes" id="UP000230750">
    <property type="component" value="Unassembled WGS sequence"/>
</dbReference>